<dbReference type="AlphaFoldDB" id="A0A0M1P6B5"/>
<dbReference type="GO" id="GO:0043565">
    <property type="term" value="F:sequence-specific DNA binding"/>
    <property type="evidence" value="ECO:0007669"/>
    <property type="project" value="InterPro"/>
</dbReference>
<accession>A0A0M1P6B5</accession>
<evidence type="ECO:0000313" key="7">
    <source>
        <dbReference type="Proteomes" id="UP000036932"/>
    </source>
</evidence>
<comment type="caution">
    <text evidence="6">The sequence shown here is derived from an EMBL/GenBank/DDBJ whole genome shotgun (WGS) entry which is preliminary data.</text>
</comment>
<dbReference type="SMART" id="SM00342">
    <property type="entry name" value="HTH_ARAC"/>
    <property type="match status" value="1"/>
</dbReference>
<dbReference type="RefSeq" id="WP_054402970.1">
    <property type="nucleotide sequence ID" value="NZ_LIUT01000001.1"/>
</dbReference>
<evidence type="ECO:0000256" key="3">
    <source>
        <dbReference type="ARBA" id="ARBA00023163"/>
    </source>
</evidence>
<evidence type="ECO:0000256" key="4">
    <source>
        <dbReference type="SAM" id="Phobius"/>
    </source>
</evidence>
<dbReference type="PROSITE" id="PS01124">
    <property type="entry name" value="HTH_ARAC_FAMILY_2"/>
    <property type="match status" value="1"/>
</dbReference>
<dbReference type="InterPro" id="IPR018062">
    <property type="entry name" value="HTH_AraC-typ_CS"/>
</dbReference>
<dbReference type="PATRIC" id="fig|1705565.3.peg.4694"/>
<dbReference type="InterPro" id="IPR018060">
    <property type="entry name" value="HTH_AraC"/>
</dbReference>
<dbReference type="OrthoDB" id="2647723at2"/>
<dbReference type="InterPro" id="IPR009057">
    <property type="entry name" value="Homeodomain-like_sf"/>
</dbReference>
<feature type="transmembrane region" description="Helical" evidence="4">
    <location>
        <begin position="292"/>
        <end position="314"/>
    </location>
</feature>
<evidence type="ECO:0000256" key="1">
    <source>
        <dbReference type="ARBA" id="ARBA00023015"/>
    </source>
</evidence>
<organism evidence="6 7">
    <name type="scientific">Paenibacillus solani</name>
    <dbReference type="NCBI Taxonomy" id="1705565"/>
    <lineage>
        <taxon>Bacteria</taxon>
        <taxon>Bacillati</taxon>
        <taxon>Bacillota</taxon>
        <taxon>Bacilli</taxon>
        <taxon>Bacillales</taxon>
        <taxon>Paenibacillaceae</taxon>
        <taxon>Paenibacillus</taxon>
    </lineage>
</organism>
<dbReference type="PROSITE" id="PS00041">
    <property type="entry name" value="HTH_ARAC_FAMILY_1"/>
    <property type="match status" value="1"/>
</dbReference>
<dbReference type="SUPFAM" id="SSF46689">
    <property type="entry name" value="Homeodomain-like"/>
    <property type="match status" value="2"/>
</dbReference>
<protein>
    <submittedName>
        <fullName evidence="6">AraC family transcriptional regulator</fullName>
    </submittedName>
</protein>
<evidence type="ECO:0000259" key="5">
    <source>
        <dbReference type="PROSITE" id="PS01124"/>
    </source>
</evidence>
<keyword evidence="4" id="KW-0472">Membrane</keyword>
<sequence>MKWIHSFFPLHSLFVKMLVYFLVVIILLSSYNLWSMTFYSRNVNNEIINYNLTLIRNTVDNFEKQYSTWKSLLLNLQHNEFVGNISRQADAGGKRGIDYLQVDMVMDQIRTLVTQPYYHLNNVMIYYPKHAFLLERDGIVNDDRMFKHYYINDSYPYEFWKQGDHASGGFLHMLPSSVFSIGTEKREMLLLPLITDVQGSSYNIIAFVNMKSWYESYKGMAGSRFLLQDPEGNMLFQSSPDPKSELLPEWDGKSEWIMQKGSYYFFEKGARSGLTYVSIIPHKELNQSISRMNWLAVLLFAATLLIGTVASWVFSRNINQPLKRMIRGLGQSEMELYQGSIAEFSAISNHLRGLQHERKTIKEWMDHTKPLLTSYHYLAQFKNIAIDTSASKELWVGEGTFIVIIYQLRYRHIPSHQLDALMTRATGKIKDIITMQIQEVFPLSHTLQMEGKQILSIVYAQDRGDLKQCLHQLKRIFDHDQSTYLVNIAVSSVFQQTSEFDQAYAEAASLLLQAMPLEETQIIWEKKHQEDVTGFTAEQEHEFYVNLQAGNESSCQTLIDRALERLQRQEATAEQLCHFAKSVSVRMRRTVELLKINTEASSENDEKFAYSVTPEQYREILLDELAHATQAIRLKREEHYDIIQYVIHYLESHYAEEISLEQLASKLNMSPTYLSGYIKEKTGSNFSDQLNAIRIVKAKELLETTNTPIQEVGNRIGYRNVTSFIRMFKKITGQTPGDYRKTHSFRS</sequence>
<keyword evidence="2" id="KW-0238">DNA-binding</keyword>
<keyword evidence="3" id="KW-0804">Transcription</keyword>
<keyword evidence="7" id="KW-1185">Reference proteome</keyword>
<proteinExistence type="predicted"/>
<reference evidence="7" key="1">
    <citation type="submission" date="2015-08" db="EMBL/GenBank/DDBJ databases">
        <title>Genome sequencing project for genomic taxonomy and phylogenomics of Bacillus-like bacteria.</title>
        <authorList>
            <person name="Liu B."/>
            <person name="Wang J."/>
            <person name="Zhu Y."/>
            <person name="Liu G."/>
            <person name="Chen Q."/>
            <person name="Chen Z."/>
            <person name="Lan J."/>
            <person name="Che J."/>
            <person name="Ge C."/>
            <person name="Shi H."/>
            <person name="Pan Z."/>
            <person name="Liu X."/>
        </authorList>
    </citation>
    <scope>NUCLEOTIDE SEQUENCE [LARGE SCALE GENOMIC DNA]</scope>
    <source>
        <strain evidence="7">FJAT-22460</strain>
    </source>
</reference>
<dbReference type="PRINTS" id="PR00032">
    <property type="entry name" value="HTHARAC"/>
</dbReference>
<dbReference type="Pfam" id="PF12833">
    <property type="entry name" value="HTH_18"/>
    <property type="match status" value="1"/>
</dbReference>
<keyword evidence="4" id="KW-1133">Transmembrane helix</keyword>
<dbReference type="EMBL" id="LIUT01000001">
    <property type="protein sequence ID" value="KOR90023.1"/>
    <property type="molecule type" value="Genomic_DNA"/>
</dbReference>
<feature type="transmembrane region" description="Helical" evidence="4">
    <location>
        <begin position="13"/>
        <end position="34"/>
    </location>
</feature>
<name>A0A0M1P6B5_9BACL</name>
<dbReference type="GO" id="GO:0003700">
    <property type="term" value="F:DNA-binding transcription factor activity"/>
    <property type="evidence" value="ECO:0007669"/>
    <property type="project" value="InterPro"/>
</dbReference>
<evidence type="ECO:0000313" key="6">
    <source>
        <dbReference type="EMBL" id="KOR90023.1"/>
    </source>
</evidence>
<feature type="domain" description="HTH araC/xylS-type" evidence="5">
    <location>
        <begin position="644"/>
        <end position="742"/>
    </location>
</feature>
<evidence type="ECO:0000256" key="2">
    <source>
        <dbReference type="ARBA" id="ARBA00023125"/>
    </source>
</evidence>
<dbReference type="Gene3D" id="1.10.10.60">
    <property type="entry name" value="Homeodomain-like"/>
    <property type="match status" value="2"/>
</dbReference>
<keyword evidence="4" id="KW-0812">Transmembrane</keyword>
<dbReference type="InterPro" id="IPR020449">
    <property type="entry name" value="Tscrpt_reg_AraC-type_HTH"/>
</dbReference>
<gene>
    <name evidence="6" type="ORF">AM231_13320</name>
</gene>
<keyword evidence="1" id="KW-0805">Transcription regulation</keyword>
<dbReference type="PANTHER" id="PTHR43280:SF28">
    <property type="entry name" value="HTH-TYPE TRANSCRIPTIONAL ACTIVATOR RHAS"/>
    <property type="match status" value="1"/>
</dbReference>
<dbReference type="Proteomes" id="UP000036932">
    <property type="component" value="Unassembled WGS sequence"/>
</dbReference>
<dbReference type="PANTHER" id="PTHR43280">
    <property type="entry name" value="ARAC-FAMILY TRANSCRIPTIONAL REGULATOR"/>
    <property type="match status" value="1"/>
</dbReference>